<accession>A0A9N9C1D5</accession>
<dbReference type="EMBL" id="CAJVPJ010001341">
    <property type="protein sequence ID" value="CAG8587214.1"/>
    <property type="molecule type" value="Genomic_DNA"/>
</dbReference>
<reference evidence="1" key="1">
    <citation type="submission" date="2021-06" db="EMBL/GenBank/DDBJ databases">
        <authorList>
            <person name="Kallberg Y."/>
            <person name="Tangrot J."/>
            <person name="Rosling A."/>
        </authorList>
    </citation>
    <scope>NUCLEOTIDE SEQUENCE</scope>
    <source>
        <strain evidence="1">IA702</strain>
    </source>
</reference>
<dbReference type="AlphaFoldDB" id="A0A9N9C1D5"/>
<comment type="caution">
    <text evidence="1">The sequence shown here is derived from an EMBL/GenBank/DDBJ whole genome shotgun (WGS) entry which is preliminary data.</text>
</comment>
<sequence length="58" mass="6958">MFRLKNRNRLSKRHQAIDNRLSERHQAIDNLIQSSSVDDKYFHLEWISGSEFNRVGSR</sequence>
<feature type="non-terminal residue" evidence="1">
    <location>
        <position position="58"/>
    </location>
</feature>
<evidence type="ECO:0000313" key="2">
    <source>
        <dbReference type="Proteomes" id="UP000789572"/>
    </source>
</evidence>
<organism evidence="1 2">
    <name type="scientific">Paraglomus occultum</name>
    <dbReference type="NCBI Taxonomy" id="144539"/>
    <lineage>
        <taxon>Eukaryota</taxon>
        <taxon>Fungi</taxon>
        <taxon>Fungi incertae sedis</taxon>
        <taxon>Mucoromycota</taxon>
        <taxon>Glomeromycotina</taxon>
        <taxon>Glomeromycetes</taxon>
        <taxon>Paraglomerales</taxon>
        <taxon>Paraglomeraceae</taxon>
        <taxon>Paraglomus</taxon>
    </lineage>
</organism>
<gene>
    <name evidence="1" type="ORF">POCULU_LOCUS6785</name>
</gene>
<dbReference type="Proteomes" id="UP000789572">
    <property type="component" value="Unassembled WGS sequence"/>
</dbReference>
<keyword evidence="2" id="KW-1185">Reference proteome</keyword>
<evidence type="ECO:0000313" key="1">
    <source>
        <dbReference type="EMBL" id="CAG8587214.1"/>
    </source>
</evidence>
<protein>
    <submittedName>
        <fullName evidence="1">60_t:CDS:1</fullName>
    </submittedName>
</protein>
<proteinExistence type="predicted"/>
<name>A0A9N9C1D5_9GLOM</name>